<evidence type="ECO:0000313" key="4">
    <source>
        <dbReference type="Proteomes" id="UP001162640"/>
    </source>
</evidence>
<evidence type="ECO:0000259" key="2">
    <source>
        <dbReference type="Pfam" id="PF01398"/>
    </source>
</evidence>
<organism evidence="3 4">
    <name type="scientific">Triparma laevis f. inornata</name>
    <dbReference type="NCBI Taxonomy" id="1714386"/>
    <lineage>
        <taxon>Eukaryota</taxon>
        <taxon>Sar</taxon>
        <taxon>Stramenopiles</taxon>
        <taxon>Ochrophyta</taxon>
        <taxon>Bolidophyceae</taxon>
        <taxon>Parmales</taxon>
        <taxon>Triparmaceae</taxon>
        <taxon>Triparma</taxon>
    </lineage>
</organism>
<dbReference type="GO" id="GO:0008180">
    <property type="term" value="C:COP9 signalosome"/>
    <property type="evidence" value="ECO:0007669"/>
    <property type="project" value="TreeGrafter"/>
</dbReference>
<proteinExistence type="inferred from homology"/>
<evidence type="ECO:0000256" key="1">
    <source>
        <dbReference type="ARBA" id="ARBA00010893"/>
    </source>
</evidence>
<feature type="domain" description="JAB1/MPN/MOV34 metalloenzyme" evidence="2">
    <location>
        <begin position="4"/>
        <end position="101"/>
    </location>
</feature>
<gene>
    <name evidence="3" type="ORF">TL16_g00444</name>
</gene>
<dbReference type="PANTHER" id="PTHR10540">
    <property type="entry name" value="EUKARYOTIC TRANSLATION INITIATION FACTOR 3 SUBUNIT F-RELATED"/>
    <property type="match status" value="1"/>
</dbReference>
<comment type="similarity">
    <text evidence="1">Belongs to the peptidase M67A family. CSN6 subfamily.</text>
</comment>
<dbReference type="Gene3D" id="3.40.140.10">
    <property type="entry name" value="Cytidine Deaminase, domain 2"/>
    <property type="match status" value="1"/>
</dbReference>
<accession>A0A9W6ZBC2</accession>
<dbReference type="AlphaFoldDB" id="A0A9W6ZBC2"/>
<reference evidence="4" key="1">
    <citation type="journal article" date="2023" name="Commun. Biol.">
        <title>Genome analysis of Parmales, the sister group of diatoms, reveals the evolutionary specialization of diatoms from phago-mixotrophs to photoautotrophs.</title>
        <authorList>
            <person name="Ban H."/>
            <person name="Sato S."/>
            <person name="Yoshikawa S."/>
            <person name="Yamada K."/>
            <person name="Nakamura Y."/>
            <person name="Ichinomiya M."/>
            <person name="Sato N."/>
            <person name="Blanc-Mathieu R."/>
            <person name="Endo H."/>
            <person name="Kuwata A."/>
            <person name="Ogata H."/>
        </authorList>
    </citation>
    <scope>NUCLEOTIDE SEQUENCE [LARGE SCALE GENOMIC DNA]</scope>
</reference>
<name>A0A9W6ZBC2_9STRA</name>
<dbReference type="Pfam" id="PF01398">
    <property type="entry name" value="JAB"/>
    <property type="match status" value="1"/>
</dbReference>
<protein>
    <recommendedName>
        <fullName evidence="2">JAB1/MPN/MOV34 metalloenzyme domain-containing protein</fullName>
    </recommendedName>
</protein>
<dbReference type="GO" id="GO:0008237">
    <property type="term" value="F:metallopeptidase activity"/>
    <property type="evidence" value="ECO:0007669"/>
    <property type="project" value="InterPro"/>
</dbReference>
<dbReference type="InterPro" id="IPR000555">
    <property type="entry name" value="JAMM/MPN+_dom"/>
</dbReference>
<comment type="caution">
    <text evidence="3">The sequence shown here is derived from an EMBL/GenBank/DDBJ whole genome shotgun (WGS) entry which is preliminary data.</text>
</comment>
<sequence length="160" mass="17574">MSTTTCSLHPLLILTISDHHARIKLGGSSLPSTSPAYGIIFGTFLNGEVLCVDGQECVCNAKGEIDVESVKIQVELIKAVFPDREIVGWYKSGEEVRKEDMLQVRIGVGMVGEGEMCSVTIYSKPLIRFLIYASSKVVSHGERKRTMQRRPDTTKAAAIM</sequence>
<evidence type="ECO:0000313" key="3">
    <source>
        <dbReference type="EMBL" id="GMH49131.1"/>
    </source>
</evidence>
<dbReference type="PANTHER" id="PTHR10540:SF8">
    <property type="entry name" value="COP9 SIGNALOSOME COMPLEX SUBUNIT 6"/>
    <property type="match status" value="1"/>
</dbReference>
<dbReference type="EMBL" id="BLQM01000008">
    <property type="protein sequence ID" value="GMH49131.1"/>
    <property type="molecule type" value="Genomic_DNA"/>
</dbReference>
<dbReference type="Proteomes" id="UP001162640">
    <property type="component" value="Unassembled WGS sequence"/>
</dbReference>